<evidence type="ECO:0000256" key="1">
    <source>
        <dbReference type="SAM" id="MobiDB-lite"/>
    </source>
</evidence>
<organism evidence="3 4">
    <name type="scientific">Phytophthora megakarya</name>
    <dbReference type="NCBI Taxonomy" id="4795"/>
    <lineage>
        <taxon>Eukaryota</taxon>
        <taxon>Sar</taxon>
        <taxon>Stramenopiles</taxon>
        <taxon>Oomycota</taxon>
        <taxon>Peronosporomycetes</taxon>
        <taxon>Peronosporales</taxon>
        <taxon>Peronosporaceae</taxon>
        <taxon>Phytophthora</taxon>
    </lineage>
</organism>
<evidence type="ECO:0000313" key="3">
    <source>
        <dbReference type="EMBL" id="OWZ14262.1"/>
    </source>
</evidence>
<dbReference type="Gene3D" id="3.30.70.270">
    <property type="match status" value="1"/>
</dbReference>
<dbReference type="EMBL" id="NBNE01001378">
    <property type="protein sequence ID" value="OWZ14262.1"/>
    <property type="molecule type" value="Genomic_DNA"/>
</dbReference>
<dbReference type="Pfam" id="PF00078">
    <property type="entry name" value="RVT_1"/>
    <property type="match status" value="1"/>
</dbReference>
<dbReference type="Proteomes" id="UP000198211">
    <property type="component" value="Unassembled WGS sequence"/>
</dbReference>
<dbReference type="SUPFAM" id="SSF56672">
    <property type="entry name" value="DNA/RNA polymerases"/>
    <property type="match status" value="1"/>
</dbReference>
<dbReference type="PANTHER" id="PTHR33064">
    <property type="entry name" value="POL PROTEIN"/>
    <property type="match status" value="1"/>
</dbReference>
<dbReference type="AlphaFoldDB" id="A0A225W9J6"/>
<dbReference type="InterPro" id="IPR043128">
    <property type="entry name" value="Rev_trsase/Diguanyl_cyclase"/>
</dbReference>
<dbReference type="InterPro" id="IPR051320">
    <property type="entry name" value="Viral_Replic_Matur_Polypro"/>
</dbReference>
<comment type="caution">
    <text evidence="3">The sequence shown here is derived from an EMBL/GenBank/DDBJ whole genome shotgun (WGS) entry which is preliminary data.</text>
</comment>
<gene>
    <name evidence="3" type="ORF">PHMEG_00012286</name>
</gene>
<dbReference type="CDD" id="cd01647">
    <property type="entry name" value="RT_LTR"/>
    <property type="match status" value="1"/>
</dbReference>
<dbReference type="InterPro" id="IPR043502">
    <property type="entry name" value="DNA/RNA_pol_sf"/>
</dbReference>
<evidence type="ECO:0000313" key="4">
    <source>
        <dbReference type="Proteomes" id="UP000198211"/>
    </source>
</evidence>
<dbReference type="PANTHER" id="PTHR33064:SF37">
    <property type="entry name" value="RIBONUCLEASE H"/>
    <property type="match status" value="1"/>
</dbReference>
<evidence type="ECO:0000259" key="2">
    <source>
        <dbReference type="Pfam" id="PF00078"/>
    </source>
</evidence>
<feature type="domain" description="Reverse transcriptase" evidence="2">
    <location>
        <begin position="242"/>
        <end position="339"/>
    </location>
</feature>
<sequence>MCIPRGELPREVGYVRLNSNKYNEWQVLAYDEGCDETLASKEKELYECWLAEQPRAVERRKYEKPDRILQRPTETSVASDETGLQEVGSVETVTDGWREAIPTVRDETSAAADDEIHNPAKACQRRTDHSDAGAYTQRDEVSRLLAFLPDLTEPSLSVLDYTGPNVVNESLSGDKQQNLVDVLKRHEKIMIASGNALPPPAYRVVCDIDVQGQAPIKQRARRTPLRVLEKLAWASSIGIVLKKNGDDIRLCIDYKRVNAVTTIMEYAMPVVDALLTDMEAYLWFCSLDAASGFWAVLMTERVQNVFAFVCTLGHFEWQRMPFGLKNAPMIYQRMMDNALWGFVQPKCGWTEFSERMRSAEEDAERAKTGVTEGLTRPRSKFEAERASASTMDPVSRLPIGDMFANGEPDESSLVPGFDRRSFLADICFGSESFDG</sequence>
<proteinExistence type="predicted"/>
<dbReference type="Gene3D" id="3.10.10.10">
    <property type="entry name" value="HIV Type 1 Reverse Transcriptase, subunit A, domain 1"/>
    <property type="match status" value="1"/>
</dbReference>
<dbReference type="InterPro" id="IPR000477">
    <property type="entry name" value="RT_dom"/>
</dbReference>
<feature type="region of interest" description="Disordered" evidence="1">
    <location>
        <begin position="360"/>
        <end position="387"/>
    </location>
</feature>
<name>A0A225W9J6_9STRA</name>
<accession>A0A225W9J6</accession>
<feature type="region of interest" description="Disordered" evidence="1">
    <location>
        <begin position="67"/>
        <end position="87"/>
    </location>
</feature>
<keyword evidence="4" id="KW-1185">Reference proteome</keyword>
<reference evidence="4" key="1">
    <citation type="submission" date="2017-03" db="EMBL/GenBank/DDBJ databases">
        <title>Phytopthora megakarya and P. palmivora, two closely related causual agents of cacao black pod achieved similar genome size and gene model numbers by different mechanisms.</title>
        <authorList>
            <person name="Ali S."/>
            <person name="Shao J."/>
            <person name="Larry D.J."/>
            <person name="Kronmiller B."/>
            <person name="Shen D."/>
            <person name="Strem M.D."/>
            <person name="Melnick R.L."/>
            <person name="Guiltinan M.J."/>
            <person name="Tyler B.M."/>
            <person name="Meinhardt L.W."/>
            <person name="Bailey B.A."/>
        </authorList>
    </citation>
    <scope>NUCLEOTIDE SEQUENCE [LARGE SCALE GENOMIC DNA]</scope>
    <source>
        <strain evidence="4">zdho120</strain>
    </source>
</reference>
<protein>
    <recommendedName>
        <fullName evidence="2">Reverse transcriptase domain-containing protein</fullName>
    </recommendedName>
</protein>